<keyword evidence="2" id="KW-0472">Membrane</keyword>
<evidence type="ECO:0000313" key="3">
    <source>
        <dbReference type="EMBL" id="CUV15356.1"/>
    </source>
</evidence>
<keyword evidence="2 3" id="KW-0812">Transmembrane</keyword>
<reference evidence="3" key="1">
    <citation type="submission" date="2015-10" db="EMBL/GenBank/DDBJ databases">
        <authorList>
            <person name="Gilbert D.G."/>
        </authorList>
    </citation>
    <scope>NUCLEOTIDE SEQUENCE</scope>
    <source>
        <strain evidence="3">Phyl III-seqv23</strain>
    </source>
</reference>
<feature type="transmembrane region" description="Helical" evidence="2">
    <location>
        <begin position="83"/>
        <end position="102"/>
    </location>
</feature>
<sequence>MPCQASTTPGKALLLPSDAVHSANAAPSRPFSTECDATQPGAGPDPLRPRAEAEPCDGPISAPPATGRYAPGGLAHWSAAHRAFGVLLLIHSALMAVAMLAKKHPASAECALDASVALMRDWRTWAVAAAMLLAGMIVTLLVAHRRRRSGA</sequence>
<feature type="transmembrane region" description="Helical" evidence="2">
    <location>
        <begin position="122"/>
        <end position="143"/>
    </location>
</feature>
<dbReference type="EMBL" id="LN899819">
    <property type="protein sequence ID" value="CUV15356.1"/>
    <property type="molecule type" value="Genomic_DNA"/>
</dbReference>
<feature type="region of interest" description="Disordered" evidence="1">
    <location>
        <begin position="1"/>
        <end position="64"/>
    </location>
</feature>
<accession>A0A0S4TZ94</accession>
<keyword evidence="2" id="KW-1133">Transmembrane helix</keyword>
<gene>
    <name evidence="3" type="ORF">RUN39_v1_1290012</name>
</gene>
<proteinExistence type="predicted"/>
<name>A0A0S4TZ94_RALSL</name>
<evidence type="ECO:0000256" key="1">
    <source>
        <dbReference type="SAM" id="MobiDB-lite"/>
    </source>
</evidence>
<organism evidence="3">
    <name type="scientific">Ralstonia solanacearum</name>
    <name type="common">Pseudomonas solanacearum</name>
    <dbReference type="NCBI Taxonomy" id="305"/>
    <lineage>
        <taxon>Bacteria</taxon>
        <taxon>Pseudomonadati</taxon>
        <taxon>Pseudomonadota</taxon>
        <taxon>Betaproteobacteria</taxon>
        <taxon>Burkholderiales</taxon>
        <taxon>Burkholderiaceae</taxon>
        <taxon>Ralstonia</taxon>
        <taxon>Ralstonia solanacearum species complex</taxon>
    </lineage>
</organism>
<protein>
    <submittedName>
        <fullName evidence="3">Putative transmembrane protein</fullName>
    </submittedName>
</protein>
<evidence type="ECO:0000256" key="2">
    <source>
        <dbReference type="SAM" id="Phobius"/>
    </source>
</evidence>
<dbReference type="AlphaFoldDB" id="A0A0S4TZ94"/>